<dbReference type="NCBIfam" id="NF002826">
    <property type="entry name" value="PRK03001.1"/>
    <property type="match status" value="1"/>
</dbReference>
<accession>A0AAJ1AH36</accession>
<evidence type="ECO:0000256" key="2">
    <source>
        <dbReference type="ARBA" id="ARBA00009779"/>
    </source>
</evidence>
<keyword evidence="8 12" id="KW-0862">Zinc</keyword>
<keyword evidence="7 12" id="KW-0378">Hydrolase</keyword>
<feature type="transmembrane region" description="Helical" evidence="12">
    <location>
        <begin position="7"/>
        <end position="25"/>
    </location>
</feature>
<evidence type="ECO:0000256" key="9">
    <source>
        <dbReference type="ARBA" id="ARBA00022989"/>
    </source>
</evidence>
<dbReference type="InterPro" id="IPR022919">
    <property type="entry name" value="Pept_M48_protease_HtpX"/>
</dbReference>
<feature type="binding site" evidence="12">
    <location>
        <position position="135"/>
    </location>
    <ligand>
        <name>Zn(2+)</name>
        <dbReference type="ChEBI" id="CHEBI:29105"/>
        <note>catalytic</note>
    </ligand>
</feature>
<keyword evidence="5 12" id="KW-0812">Transmembrane</keyword>
<dbReference type="GO" id="GO:0005886">
    <property type="term" value="C:plasma membrane"/>
    <property type="evidence" value="ECO:0007669"/>
    <property type="project" value="UniProtKB-SubCell"/>
</dbReference>
<dbReference type="EC" id="3.4.24.-" evidence="12"/>
<proteinExistence type="inferred from homology"/>
<dbReference type="InterPro" id="IPR001915">
    <property type="entry name" value="Peptidase_M48"/>
</dbReference>
<evidence type="ECO:0000256" key="7">
    <source>
        <dbReference type="ARBA" id="ARBA00022801"/>
    </source>
</evidence>
<feature type="binding site" evidence="12">
    <location>
        <position position="208"/>
    </location>
    <ligand>
        <name>Zn(2+)</name>
        <dbReference type="ChEBI" id="CHEBI:29105"/>
        <note>catalytic</note>
    </ligand>
</feature>
<sequence length="283" mass="30476">MSNTLKTGALLGLLTGLLVLIGGYFGGSQGMSIAFVMAFLMNFGAYWFSDRIVLAMYRAQPVSEAEAPELHRIVQGLTMRAHMPMPRLYIIPTDALNAFATGRDPEHAAVAATQGIVRVLNEEELEGVLAHELAHVRNRDTLISTIAATLAGVIMMLARMAMWMPYFGGGGSRDNEDRGGGAIGFLFLALLAPIAATLIQLAISRSREFQADETGAGLTHKPYALAAALQKLEVGANRLPLEASPATSHLFIVNPIRGNALFKLFSTHPPIEERIARLQALVV</sequence>
<dbReference type="AlphaFoldDB" id="A0AAJ1AH36"/>
<keyword evidence="11 12" id="KW-0472">Membrane</keyword>
<evidence type="ECO:0000256" key="4">
    <source>
        <dbReference type="ARBA" id="ARBA00022670"/>
    </source>
</evidence>
<dbReference type="GO" id="GO:0004222">
    <property type="term" value="F:metalloendopeptidase activity"/>
    <property type="evidence" value="ECO:0007669"/>
    <property type="project" value="UniProtKB-UniRule"/>
</dbReference>
<dbReference type="PANTHER" id="PTHR43221:SF1">
    <property type="entry name" value="PROTEASE HTPX"/>
    <property type="match status" value="1"/>
</dbReference>
<dbReference type="HAMAP" id="MF_00188">
    <property type="entry name" value="Pept_M48_protease_HtpX"/>
    <property type="match status" value="1"/>
</dbReference>
<keyword evidence="9 12" id="KW-1133">Transmembrane helix</keyword>
<keyword evidence="3 12" id="KW-1003">Cell membrane</keyword>
<comment type="similarity">
    <text evidence="2 12">Belongs to the peptidase M48B family.</text>
</comment>
<protein>
    <recommendedName>
        <fullName evidence="12">Protease HtpX homolog</fullName>
        <ecNumber evidence="12">3.4.24.-</ecNumber>
    </recommendedName>
</protein>
<feature type="binding site" evidence="12">
    <location>
        <position position="131"/>
    </location>
    <ligand>
        <name>Zn(2+)</name>
        <dbReference type="ChEBI" id="CHEBI:29105"/>
        <note>catalytic</note>
    </ligand>
</feature>
<evidence type="ECO:0000256" key="6">
    <source>
        <dbReference type="ARBA" id="ARBA00022723"/>
    </source>
</evidence>
<keyword evidence="4 12" id="KW-0645">Protease</keyword>
<feature type="transmembrane region" description="Helical" evidence="12">
    <location>
        <begin position="142"/>
        <end position="162"/>
    </location>
</feature>
<gene>
    <name evidence="12 14" type="primary">htpX</name>
    <name evidence="14" type="ORF">K8G79_04765</name>
</gene>
<evidence type="ECO:0000259" key="13">
    <source>
        <dbReference type="Pfam" id="PF01435"/>
    </source>
</evidence>
<evidence type="ECO:0000313" key="15">
    <source>
        <dbReference type="Proteomes" id="UP001197609"/>
    </source>
</evidence>
<dbReference type="Gene3D" id="3.30.2010.10">
    <property type="entry name" value="Metalloproteases ('zincins'), catalytic domain"/>
    <property type="match status" value="1"/>
</dbReference>
<organism evidence="14 15">
    <name type="scientific">Candidatus Methylomirabilis tolerans</name>
    <dbReference type="NCBI Taxonomy" id="3123416"/>
    <lineage>
        <taxon>Bacteria</taxon>
        <taxon>Candidatus Methylomirabilota</taxon>
        <taxon>Candidatus Methylomirabilia</taxon>
        <taxon>Candidatus Methylomirabilales</taxon>
        <taxon>Candidatus Methylomirabilaceae</taxon>
        <taxon>Candidatus Methylomirabilis</taxon>
    </lineage>
</organism>
<dbReference type="PANTHER" id="PTHR43221">
    <property type="entry name" value="PROTEASE HTPX"/>
    <property type="match status" value="1"/>
</dbReference>
<dbReference type="EMBL" id="JAIOIU010000050">
    <property type="protein sequence ID" value="MBZ0159438.1"/>
    <property type="molecule type" value="Genomic_DNA"/>
</dbReference>
<comment type="subcellular location">
    <subcellularLocation>
        <location evidence="1 12">Cell membrane</location>
        <topology evidence="1 12">Multi-pass membrane protein</topology>
    </subcellularLocation>
</comment>
<dbReference type="GO" id="GO:0008270">
    <property type="term" value="F:zinc ion binding"/>
    <property type="evidence" value="ECO:0007669"/>
    <property type="project" value="UniProtKB-UniRule"/>
</dbReference>
<evidence type="ECO:0000256" key="11">
    <source>
        <dbReference type="ARBA" id="ARBA00023136"/>
    </source>
</evidence>
<dbReference type="Proteomes" id="UP001197609">
    <property type="component" value="Unassembled WGS sequence"/>
</dbReference>
<evidence type="ECO:0000256" key="8">
    <source>
        <dbReference type="ARBA" id="ARBA00022833"/>
    </source>
</evidence>
<dbReference type="InterPro" id="IPR050083">
    <property type="entry name" value="HtpX_protease"/>
</dbReference>
<reference evidence="14 15" key="1">
    <citation type="journal article" date="2021" name="bioRxiv">
        <title>Unraveling nitrogen, sulfur and carbon metabolic pathways and microbial community transcriptional responses to substrate deprivation and toxicity stresses in a bioreactor mimicking anoxic brackish coastal sediment conditions.</title>
        <authorList>
            <person name="Martins P.D."/>
            <person name="Echeveste M.J."/>
            <person name="Arshad A."/>
            <person name="Kurth J."/>
            <person name="Ouboter H."/>
            <person name="Jetten M.S.M."/>
            <person name="Welte C.U."/>
        </authorList>
    </citation>
    <scope>NUCLEOTIDE SEQUENCE [LARGE SCALE GENOMIC DNA]</scope>
    <source>
        <strain evidence="14">MAG_38</strain>
    </source>
</reference>
<dbReference type="GO" id="GO:0006508">
    <property type="term" value="P:proteolysis"/>
    <property type="evidence" value="ECO:0007669"/>
    <property type="project" value="UniProtKB-KW"/>
</dbReference>
<evidence type="ECO:0000256" key="10">
    <source>
        <dbReference type="ARBA" id="ARBA00023049"/>
    </source>
</evidence>
<feature type="transmembrane region" description="Helical" evidence="12">
    <location>
        <begin position="182"/>
        <end position="203"/>
    </location>
</feature>
<evidence type="ECO:0000256" key="1">
    <source>
        <dbReference type="ARBA" id="ARBA00004651"/>
    </source>
</evidence>
<keyword evidence="6 12" id="KW-0479">Metal-binding</keyword>
<comment type="cofactor">
    <cofactor evidence="12">
        <name>Zn(2+)</name>
        <dbReference type="ChEBI" id="CHEBI:29105"/>
    </cofactor>
    <text evidence="12">Binds 1 zinc ion per subunit.</text>
</comment>
<feature type="domain" description="Peptidase M48" evidence="13">
    <location>
        <begin position="65"/>
        <end position="281"/>
    </location>
</feature>
<dbReference type="Pfam" id="PF01435">
    <property type="entry name" value="Peptidase_M48"/>
    <property type="match status" value="1"/>
</dbReference>
<feature type="transmembrane region" description="Helical" evidence="12">
    <location>
        <begin position="31"/>
        <end position="48"/>
    </location>
</feature>
<dbReference type="CDD" id="cd07336">
    <property type="entry name" value="M48B_HtpX_like"/>
    <property type="match status" value="1"/>
</dbReference>
<keyword evidence="10 12" id="KW-0482">Metalloprotease</keyword>
<evidence type="ECO:0000256" key="5">
    <source>
        <dbReference type="ARBA" id="ARBA00022692"/>
    </source>
</evidence>
<evidence type="ECO:0000256" key="3">
    <source>
        <dbReference type="ARBA" id="ARBA00022475"/>
    </source>
</evidence>
<evidence type="ECO:0000256" key="12">
    <source>
        <dbReference type="HAMAP-Rule" id="MF_00188"/>
    </source>
</evidence>
<feature type="active site" evidence="12">
    <location>
        <position position="132"/>
    </location>
</feature>
<comment type="caution">
    <text evidence="14">The sequence shown here is derived from an EMBL/GenBank/DDBJ whole genome shotgun (WGS) entry which is preliminary data.</text>
</comment>
<evidence type="ECO:0000313" key="14">
    <source>
        <dbReference type="EMBL" id="MBZ0159438.1"/>
    </source>
</evidence>
<name>A0AAJ1AH36_9BACT</name>